<organism evidence="2 3">
    <name type="scientific">Paenibacillus sedimenti</name>
    <dbReference type="NCBI Taxonomy" id="2770274"/>
    <lineage>
        <taxon>Bacteria</taxon>
        <taxon>Bacillati</taxon>
        <taxon>Bacillota</taxon>
        <taxon>Bacilli</taxon>
        <taxon>Bacillales</taxon>
        <taxon>Paenibacillaceae</taxon>
        <taxon>Paenibacillus</taxon>
    </lineage>
</organism>
<dbReference type="PROSITE" id="PS51257">
    <property type="entry name" value="PROKAR_LIPOPROTEIN"/>
    <property type="match status" value="1"/>
</dbReference>
<keyword evidence="3" id="KW-1185">Reference proteome</keyword>
<proteinExistence type="predicted"/>
<reference evidence="2" key="1">
    <citation type="submission" date="2020-09" db="EMBL/GenBank/DDBJ databases">
        <title>Draft Genome Sequence of Paenibacillus sp. WST5.</title>
        <authorList>
            <person name="Bao Z."/>
        </authorList>
    </citation>
    <scope>NUCLEOTIDE SEQUENCE</scope>
    <source>
        <strain evidence="2">WST5</strain>
    </source>
</reference>
<sequence>MKKWFGNAAAASMVFMLSACSTVTNHPVSVSNQPSSTNAAKAQSNGKNVLFIGQEGGGDGIVIKRFKEKHGMNVTVVSDKEVTTEKANGFSLIFVSESVNSGKIKDKFVTTPVPVIYDEPQVSGDTGMTAPDANGKLEGNNAAKTIQIRNGKHPLAAGLDNNVDVYKDNGKMDWATPGKDAIVVATVPNDEQKATIFAYEKGATNVKGQPVAAREVFFYMMSGEEINQTDDGWKLFDAAVRWTTEKK</sequence>
<dbReference type="Proteomes" id="UP000650466">
    <property type="component" value="Unassembled WGS sequence"/>
</dbReference>
<gene>
    <name evidence="2" type="ORF">ICC18_00785</name>
</gene>
<name>A0A926QGP8_9BACL</name>
<feature type="chain" id="PRO_5038823940" description="Lipoprotein" evidence="1">
    <location>
        <begin position="22"/>
        <end position="247"/>
    </location>
</feature>
<accession>A0A926QGP8</accession>
<evidence type="ECO:0000256" key="1">
    <source>
        <dbReference type="SAM" id="SignalP"/>
    </source>
</evidence>
<feature type="signal peptide" evidence="1">
    <location>
        <begin position="1"/>
        <end position="21"/>
    </location>
</feature>
<evidence type="ECO:0008006" key="4">
    <source>
        <dbReference type="Google" id="ProtNLM"/>
    </source>
</evidence>
<keyword evidence="1" id="KW-0732">Signal</keyword>
<dbReference type="EMBL" id="JACVVD010000001">
    <property type="protein sequence ID" value="MBD0378656.1"/>
    <property type="molecule type" value="Genomic_DNA"/>
</dbReference>
<evidence type="ECO:0000313" key="2">
    <source>
        <dbReference type="EMBL" id="MBD0378656.1"/>
    </source>
</evidence>
<comment type="caution">
    <text evidence="2">The sequence shown here is derived from an EMBL/GenBank/DDBJ whole genome shotgun (WGS) entry which is preliminary data.</text>
</comment>
<dbReference type="AlphaFoldDB" id="A0A926QGP8"/>
<dbReference type="RefSeq" id="WP_188172480.1">
    <property type="nucleotide sequence ID" value="NZ_JACVVD010000001.1"/>
</dbReference>
<evidence type="ECO:0000313" key="3">
    <source>
        <dbReference type="Proteomes" id="UP000650466"/>
    </source>
</evidence>
<protein>
    <recommendedName>
        <fullName evidence="4">Lipoprotein</fullName>
    </recommendedName>
</protein>